<evidence type="ECO:0000313" key="1">
    <source>
        <dbReference type="EMBL" id="CAK5078317.1"/>
    </source>
</evidence>
<dbReference type="Proteomes" id="UP001497535">
    <property type="component" value="Unassembled WGS sequence"/>
</dbReference>
<comment type="caution">
    <text evidence="1">The sequence shown here is derived from an EMBL/GenBank/DDBJ whole genome shotgun (WGS) entry which is preliminary data.</text>
</comment>
<name>A0ACB0ZGY0_MELEN</name>
<dbReference type="EMBL" id="CAVMJV010000035">
    <property type="protein sequence ID" value="CAK5078317.1"/>
    <property type="molecule type" value="Genomic_DNA"/>
</dbReference>
<accession>A0ACB0ZGY0</accession>
<reference evidence="1" key="1">
    <citation type="submission" date="2023-11" db="EMBL/GenBank/DDBJ databases">
        <authorList>
            <person name="Poullet M."/>
        </authorList>
    </citation>
    <scope>NUCLEOTIDE SEQUENCE</scope>
    <source>
        <strain evidence="1">E1834</strain>
    </source>
</reference>
<proteinExistence type="predicted"/>
<sequence length="54" mass="6402">MTEFCHHLFSLLNARILCLSFVEKIFVFLLLLNIIFKLNRISLIHSFSSNPLFF</sequence>
<gene>
    <name evidence="1" type="ORF">MENTE1834_LOCUS25367</name>
</gene>
<organism evidence="1 2">
    <name type="scientific">Meloidogyne enterolobii</name>
    <name type="common">Root-knot nematode worm</name>
    <name type="synonym">Meloidogyne mayaguensis</name>
    <dbReference type="NCBI Taxonomy" id="390850"/>
    <lineage>
        <taxon>Eukaryota</taxon>
        <taxon>Metazoa</taxon>
        <taxon>Ecdysozoa</taxon>
        <taxon>Nematoda</taxon>
        <taxon>Chromadorea</taxon>
        <taxon>Rhabditida</taxon>
        <taxon>Tylenchina</taxon>
        <taxon>Tylenchomorpha</taxon>
        <taxon>Tylenchoidea</taxon>
        <taxon>Meloidogynidae</taxon>
        <taxon>Meloidogyninae</taxon>
        <taxon>Meloidogyne</taxon>
    </lineage>
</organism>
<protein>
    <submittedName>
        <fullName evidence="1">Uncharacterized protein</fullName>
    </submittedName>
</protein>
<keyword evidence="2" id="KW-1185">Reference proteome</keyword>
<evidence type="ECO:0000313" key="2">
    <source>
        <dbReference type="Proteomes" id="UP001497535"/>
    </source>
</evidence>